<evidence type="ECO:0000259" key="11">
    <source>
        <dbReference type="PROSITE" id="PS50850"/>
    </source>
</evidence>
<dbReference type="InterPro" id="IPR005829">
    <property type="entry name" value="Sugar_transporter_CS"/>
</dbReference>
<keyword evidence="4 10" id="KW-0812">Transmembrane</keyword>
<dbReference type="PANTHER" id="PTHR48022:SF34">
    <property type="entry name" value="MAJOR FACILITATOR SUPERFAMILY (MFS) PROFILE DOMAIN-CONTAINING PROTEIN-RELATED"/>
    <property type="match status" value="1"/>
</dbReference>
<dbReference type="Gene3D" id="1.20.1250.20">
    <property type="entry name" value="MFS general substrate transporter like domains"/>
    <property type="match status" value="1"/>
</dbReference>
<evidence type="ECO:0000256" key="9">
    <source>
        <dbReference type="RuleBase" id="RU003346"/>
    </source>
</evidence>
<dbReference type="NCBIfam" id="TIGR00879">
    <property type="entry name" value="SP"/>
    <property type="match status" value="1"/>
</dbReference>
<dbReference type="OrthoDB" id="508119at2759"/>
<evidence type="ECO:0000256" key="6">
    <source>
        <dbReference type="ARBA" id="ARBA00022989"/>
    </source>
</evidence>
<evidence type="ECO:0000256" key="1">
    <source>
        <dbReference type="ARBA" id="ARBA00004141"/>
    </source>
</evidence>
<reference evidence="12" key="1">
    <citation type="submission" date="2022-12" db="EMBL/GenBank/DDBJ databases">
        <authorList>
            <person name="Brejova B."/>
        </authorList>
    </citation>
    <scope>NUCLEOTIDE SEQUENCE</scope>
</reference>
<dbReference type="InterPro" id="IPR050360">
    <property type="entry name" value="MFS_Sugar_Transporters"/>
</dbReference>
<keyword evidence="7 10" id="KW-0472">Membrane</keyword>
<dbReference type="InterPro" id="IPR020846">
    <property type="entry name" value="MFS_dom"/>
</dbReference>
<comment type="subcellular location">
    <subcellularLocation>
        <location evidence="1">Membrane</location>
        <topology evidence="1">Multi-pass membrane protein</topology>
    </subcellularLocation>
</comment>
<feature type="transmembrane region" description="Helical" evidence="10">
    <location>
        <begin position="104"/>
        <end position="124"/>
    </location>
</feature>
<name>A0A9W4X8J0_9ASCO</name>
<feature type="transmembrane region" description="Helical" evidence="10">
    <location>
        <begin position="229"/>
        <end position="249"/>
    </location>
</feature>
<evidence type="ECO:0000313" key="13">
    <source>
        <dbReference type="Proteomes" id="UP001152885"/>
    </source>
</evidence>
<evidence type="ECO:0000256" key="4">
    <source>
        <dbReference type="ARBA" id="ARBA00022692"/>
    </source>
</evidence>
<evidence type="ECO:0000256" key="8">
    <source>
        <dbReference type="ARBA" id="ARBA00043213"/>
    </source>
</evidence>
<dbReference type="AlphaFoldDB" id="A0A9W4X8J0"/>
<evidence type="ECO:0000256" key="5">
    <source>
        <dbReference type="ARBA" id="ARBA00022911"/>
    </source>
</evidence>
<dbReference type="GO" id="GO:0016020">
    <property type="term" value="C:membrane"/>
    <property type="evidence" value="ECO:0007669"/>
    <property type="project" value="UniProtKB-SubCell"/>
</dbReference>
<comment type="caution">
    <text evidence="12">The sequence shown here is derived from an EMBL/GenBank/DDBJ whole genome shotgun (WGS) entry which is preliminary data.</text>
</comment>
<protein>
    <recommendedName>
        <fullName evidence="8">Quinate transporter</fullName>
    </recommendedName>
</protein>
<feature type="domain" description="Major facilitator superfamily (MFS) profile" evidence="11">
    <location>
        <begin position="62"/>
        <end position="517"/>
    </location>
</feature>
<dbReference type="SUPFAM" id="SSF103473">
    <property type="entry name" value="MFS general substrate transporter"/>
    <property type="match status" value="1"/>
</dbReference>
<dbReference type="Pfam" id="PF00083">
    <property type="entry name" value="Sugar_tr"/>
    <property type="match status" value="1"/>
</dbReference>
<sequence length="582" mass="64948">MMDEKAISSSLLSKYPDSISVQQSESTTRAKKKSGFNFKNIFEKVEDRPTPKEVYNYRIYLTAVMASAAAIIIGYDGGFIGGTVALESFKNEFGLDDSSHSNSIISNVISSFHISAFGGAILSYPFSFYFGRRIPLIFAAVLITVGSAIMLASSHSVGLGPIYAGRVLAGIAVGFSTNLTVVYLSEISPSSIRGQLTSSYEIGWRVGDLVGFWINYAVDSHIAPSKKQWLIPFAVQLIPSGLFFLGSIFMKESPRWLMQVGRDDDAIKNLTWFRQLPEDHEYIIYEVNQVKESIEEQKNRIGLGILDPFFEVFFKNRKVLHRLGITMFLYVITNFLGIQSINYYSPILFQGLGVKGTNASLFSTGMFGVVKFVCTFIYILFIVDGFGRRKAFMTSSTVCSLCFWYIGAYLKINDPTKPGVSPGPGGKAAIAMMYIWIASFILAWSGGPFVVGAEVFDQNIRSFVQAINAAASWIPIFIMSRLTTNMISAMQYGIYFFFASLAILTIPFVYFLLPETKGIALEDMDKLFDTRLPARNAHKIVLNNVKHDTQEIFLENHKKGLFKVESNKPEIDNVENLLQEKV</sequence>
<dbReference type="Proteomes" id="UP001152885">
    <property type="component" value="Unassembled WGS sequence"/>
</dbReference>
<proteinExistence type="inferred from homology"/>
<dbReference type="InterPro" id="IPR036259">
    <property type="entry name" value="MFS_trans_sf"/>
</dbReference>
<keyword evidence="6 10" id="KW-1133">Transmembrane helix</keyword>
<keyword evidence="5" id="KW-0672">Quinate metabolism</keyword>
<feature type="transmembrane region" description="Helical" evidence="10">
    <location>
        <begin position="492"/>
        <end position="513"/>
    </location>
</feature>
<accession>A0A9W4X8J0</accession>
<evidence type="ECO:0000256" key="10">
    <source>
        <dbReference type="SAM" id="Phobius"/>
    </source>
</evidence>
<dbReference type="FunFam" id="1.20.1250.20:FF:000026">
    <property type="entry name" value="MFS quinate transporter QutD"/>
    <property type="match status" value="1"/>
</dbReference>
<gene>
    <name evidence="12" type="ORF">CANVERA_P0593</name>
</gene>
<feature type="transmembrane region" description="Helical" evidence="10">
    <location>
        <begin position="59"/>
        <end position="84"/>
    </location>
</feature>
<feature type="transmembrane region" description="Helical" evidence="10">
    <location>
        <begin position="430"/>
        <end position="451"/>
    </location>
</feature>
<dbReference type="PROSITE" id="PS50850">
    <property type="entry name" value="MFS"/>
    <property type="match status" value="1"/>
</dbReference>
<evidence type="ECO:0000313" key="12">
    <source>
        <dbReference type="EMBL" id="CAI5756075.1"/>
    </source>
</evidence>
<feature type="transmembrane region" description="Helical" evidence="10">
    <location>
        <begin position="361"/>
        <end position="383"/>
    </location>
</feature>
<dbReference type="PANTHER" id="PTHR48022">
    <property type="entry name" value="PLASTIDIC GLUCOSE TRANSPORTER 4"/>
    <property type="match status" value="1"/>
</dbReference>
<dbReference type="GO" id="GO:0005351">
    <property type="term" value="F:carbohydrate:proton symporter activity"/>
    <property type="evidence" value="ECO:0007669"/>
    <property type="project" value="TreeGrafter"/>
</dbReference>
<feature type="transmembrane region" description="Helical" evidence="10">
    <location>
        <begin position="163"/>
        <end position="185"/>
    </location>
</feature>
<feature type="transmembrane region" description="Helical" evidence="10">
    <location>
        <begin position="136"/>
        <end position="157"/>
    </location>
</feature>
<feature type="transmembrane region" description="Helical" evidence="10">
    <location>
        <begin position="390"/>
        <end position="410"/>
    </location>
</feature>
<feature type="transmembrane region" description="Helical" evidence="10">
    <location>
        <begin position="463"/>
        <end position="480"/>
    </location>
</feature>
<organism evidence="12 13">
    <name type="scientific">Candida verbasci</name>
    <dbReference type="NCBI Taxonomy" id="1227364"/>
    <lineage>
        <taxon>Eukaryota</taxon>
        <taxon>Fungi</taxon>
        <taxon>Dikarya</taxon>
        <taxon>Ascomycota</taxon>
        <taxon>Saccharomycotina</taxon>
        <taxon>Pichiomycetes</taxon>
        <taxon>Debaryomycetaceae</taxon>
        <taxon>Candida/Lodderomyces clade</taxon>
        <taxon>Candida</taxon>
    </lineage>
</organism>
<comment type="similarity">
    <text evidence="2 9">Belongs to the major facilitator superfamily. Sugar transporter (TC 2.A.1.1) family.</text>
</comment>
<dbReference type="InterPro" id="IPR003663">
    <property type="entry name" value="Sugar/inositol_transpt"/>
</dbReference>
<feature type="transmembrane region" description="Helical" evidence="10">
    <location>
        <begin position="206"/>
        <end position="223"/>
    </location>
</feature>
<dbReference type="InterPro" id="IPR005828">
    <property type="entry name" value="MFS_sugar_transport-like"/>
</dbReference>
<evidence type="ECO:0000256" key="7">
    <source>
        <dbReference type="ARBA" id="ARBA00023136"/>
    </source>
</evidence>
<feature type="transmembrane region" description="Helical" evidence="10">
    <location>
        <begin position="323"/>
        <end position="341"/>
    </location>
</feature>
<keyword evidence="13" id="KW-1185">Reference proteome</keyword>
<dbReference type="PROSITE" id="PS00216">
    <property type="entry name" value="SUGAR_TRANSPORT_1"/>
    <property type="match status" value="1"/>
</dbReference>
<evidence type="ECO:0000256" key="3">
    <source>
        <dbReference type="ARBA" id="ARBA00022448"/>
    </source>
</evidence>
<evidence type="ECO:0000256" key="2">
    <source>
        <dbReference type="ARBA" id="ARBA00010992"/>
    </source>
</evidence>
<keyword evidence="3 9" id="KW-0813">Transport</keyword>
<dbReference type="PRINTS" id="PR00171">
    <property type="entry name" value="SUGRTRNSPORT"/>
</dbReference>
<dbReference type="PROSITE" id="PS00217">
    <property type="entry name" value="SUGAR_TRANSPORT_2"/>
    <property type="match status" value="1"/>
</dbReference>
<dbReference type="EMBL" id="CANTUO010000001">
    <property type="protein sequence ID" value="CAI5756075.1"/>
    <property type="molecule type" value="Genomic_DNA"/>
</dbReference>